<feature type="region of interest" description="Disordered" evidence="1">
    <location>
        <begin position="36"/>
        <end position="62"/>
    </location>
</feature>
<evidence type="ECO:0000313" key="3">
    <source>
        <dbReference type="Proteomes" id="UP001596160"/>
    </source>
</evidence>
<comment type="caution">
    <text evidence="2">The sequence shown here is derived from an EMBL/GenBank/DDBJ whole genome shotgun (WGS) entry which is preliminary data.</text>
</comment>
<organism evidence="2 3">
    <name type="scientific">Streptomyces amakusaensis</name>
    <dbReference type="NCBI Taxonomy" id="67271"/>
    <lineage>
        <taxon>Bacteria</taxon>
        <taxon>Bacillati</taxon>
        <taxon>Actinomycetota</taxon>
        <taxon>Actinomycetes</taxon>
        <taxon>Kitasatosporales</taxon>
        <taxon>Streptomycetaceae</taxon>
        <taxon>Streptomyces</taxon>
    </lineage>
</organism>
<keyword evidence="3" id="KW-1185">Reference proteome</keyword>
<gene>
    <name evidence="2" type="ORF">ACFPRH_17495</name>
</gene>
<reference evidence="3" key="1">
    <citation type="journal article" date="2019" name="Int. J. Syst. Evol. Microbiol.">
        <title>The Global Catalogue of Microorganisms (GCM) 10K type strain sequencing project: providing services to taxonomists for standard genome sequencing and annotation.</title>
        <authorList>
            <consortium name="The Broad Institute Genomics Platform"/>
            <consortium name="The Broad Institute Genome Sequencing Center for Infectious Disease"/>
            <person name="Wu L."/>
            <person name="Ma J."/>
        </authorList>
    </citation>
    <scope>NUCLEOTIDE SEQUENCE [LARGE SCALE GENOMIC DNA]</scope>
    <source>
        <strain evidence="3">PCU 266</strain>
    </source>
</reference>
<protein>
    <submittedName>
        <fullName evidence="2">Uncharacterized protein</fullName>
    </submittedName>
</protein>
<accession>A0ABW0ANF3</accession>
<sequence length="173" mass="19385">MPTPESMFLAHASEVAFDAGLDRFRVSSLTLGSRRLGLTEADGPPQPPVYRDGEPPVPGREGRRAYDWQPAADAPSWMNMAWLLEDLAVWVHQMADDRITVTGVEAPEPDWCDVLVLDGDSRYRARLRLAGRDEPLDFPGMYLRDLFAEGRWRDRLVPGRVGGVPVVDLRDTV</sequence>
<evidence type="ECO:0000256" key="1">
    <source>
        <dbReference type="SAM" id="MobiDB-lite"/>
    </source>
</evidence>
<name>A0ABW0ANF3_9ACTN</name>
<dbReference type="Proteomes" id="UP001596160">
    <property type="component" value="Unassembled WGS sequence"/>
</dbReference>
<dbReference type="EMBL" id="JBHSKP010000010">
    <property type="protein sequence ID" value="MFC5153530.1"/>
    <property type="molecule type" value="Genomic_DNA"/>
</dbReference>
<dbReference type="RefSeq" id="WP_344479473.1">
    <property type="nucleotide sequence ID" value="NZ_BAAASB010000012.1"/>
</dbReference>
<evidence type="ECO:0000313" key="2">
    <source>
        <dbReference type="EMBL" id="MFC5153530.1"/>
    </source>
</evidence>
<proteinExistence type="predicted"/>